<dbReference type="RefSeq" id="WP_013194468.1">
    <property type="nucleotide sequence ID" value="NC_014253.1"/>
</dbReference>
<protein>
    <submittedName>
        <fullName evidence="3">Intracellular protease, PfpI family</fullName>
    </submittedName>
</protein>
<evidence type="ECO:0000313" key="3">
    <source>
        <dbReference type="EMBL" id="ADI73901.1"/>
    </source>
</evidence>
<dbReference type="InterPro" id="IPR002818">
    <property type="entry name" value="DJ-1/PfpI"/>
</dbReference>
<evidence type="ECO:0000259" key="2">
    <source>
        <dbReference type="Pfam" id="PF01965"/>
    </source>
</evidence>
<dbReference type="EMBL" id="CP002069">
    <property type="protein sequence ID" value="ADI73901.1"/>
    <property type="molecule type" value="Genomic_DNA"/>
</dbReference>
<dbReference type="GeneID" id="9346642"/>
<dbReference type="STRING" id="644295.Metev_1012"/>
<dbReference type="AlphaFoldDB" id="D7E7F2"/>
<dbReference type="Gene3D" id="3.40.50.880">
    <property type="match status" value="1"/>
</dbReference>
<dbReference type="InterPro" id="IPR029062">
    <property type="entry name" value="Class_I_gatase-like"/>
</dbReference>
<dbReference type="Proteomes" id="UP000000391">
    <property type="component" value="Chromosome"/>
</dbReference>
<dbReference type="PANTHER" id="PTHR42733">
    <property type="entry name" value="DJ-1 PROTEIN"/>
    <property type="match status" value="1"/>
</dbReference>
<comment type="similarity">
    <text evidence="1">Belongs to the peptidase C56 family.</text>
</comment>
<dbReference type="MEROPS" id="C56.001"/>
<evidence type="ECO:0000256" key="1">
    <source>
        <dbReference type="ARBA" id="ARBA00008542"/>
    </source>
</evidence>
<dbReference type="GO" id="GO:0006508">
    <property type="term" value="P:proteolysis"/>
    <property type="evidence" value="ECO:0007669"/>
    <property type="project" value="UniProtKB-KW"/>
</dbReference>
<dbReference type="PROSITE" id="PS51276">
    <property type="entry name" value="PEPTIDASE_C56_PFPI"/>
    <property type="match status" value="1"/>
</dbReference>
<organism evidence="3 4">
    <name type="scientific">Methanohalobium evestigatum (strain ATCC BAA-1072 / DSM 3721 / NBRC 107634 / OCM 161 / Z-7303)</name>
    <dbReference type="NCBI Taxonomy" id="644295"/>
    <lineage>
        <taxon>Archaea</taxon>
        <taxon>Methanobacteriati</taxon>
        <taxon>Methanobacteriota</taxon>
        <taxon>Stenosarchaea group</taxon>
        <taxon>Methanomicrobia</taxon>
        <taxon>Methanosarcinales</taxon>
        <taxon>Methanosarcinaceae</taxon>
        <taxon>Methanohalobium</taxon>
    </lineage>
</organism>
<evidence type="ECO:0000313" key="4">
    <source>
        <dbReference type="Proteomes" id="UP000000391"/>
    </source>
</evidence>
<keyword evidence="4" id="KW-1185">Reference proteome</keyword>
<reference evidence="3 4" key="1">
    <citation type="submission" date="2010-06" db="EMBL/GenBank/DDBJ databases">
        <title>Complete sequence chromosome of Methanohalobium evestigatum Z-7303.</title>
        <authorList>
            <consortium name="US DOE Joint Genome Institute"/>
            <person name="Lucas S."/>
            <person name="Copeland A."/>
            <person name="Lapidus A."/>
            <person name="Cheng J.-F."/>
            <person name="Bruce D."/>
            <person name="Goodwin L."/>
            <person name="Pitluck S."/>
            <person name="Saunders E."/>
            <person name="Detter J.C."/>
            <person name="Han C."/>
            <person name="Tapia R."/>
            <person name="Land M."/>
            <person name="Hauser L."/>
            <person name="Kyrpides N."/>
            <person name="Mikhailova N."/>
            <person name="Sieprawska-Lupa M."/>
            <person name="Whitman W.B."/>
            <person name="Anderson I."/>
            <person name="Woyke T."/>
        </authorList>
    </citation>
    <scope>NUCLEOTIDE SEQUENCE [LARGE SCALE GENOMIC DNA]</scope>
    <source>
        <strain evidence="4">ATCC BAA-1072 / DSM 3721 / NBRC 107634 / OCM 161 / Z-7303</strain>
    </source>
</reference>
<keyword evidence="3" id="KW-0645">Protease</keyword>
<sequence>MKVLILTAEGFEDRELLYPYTRLKEEGIEVKIASNNKGTINGIHGYSIDVDCAFDEINPEGFDVLFLPGGKAPQKIRQNEKVLVITKYFIDNDKPVAAICHGPQILVSADVLNGRRATSYSSIRKELASAGAEVVDEEVVKDGNLLTSRGFQDLHAFGRELMKLVKGY</sequence>
<dbReference type="Pfam" id="PF01965">
    <property type="entry name" value="DJ-1_PfpI"/>
    <property type="match status" value="1"/>
</dbReference>
<dbReference type="CDD" id="cd03134">
    <property type="entry name" value="GATase1_PfpI_like"/>
    <property type="match status" value="1"/>
</dbReference>
<dbReference type="KEGG" id="mev:Metev_1012"/>
<proteinExistence type="inferred from homology"/>
<name>D7E7F2_METEZ</name>
<dbReference type="GO" id="GO:0008233">
    <property type="term" value="F:peptidase activity"/>
    <property type="evidence" value="ECO:0007669"/>
    <property type="project" value="UniProtKB-KW"/>
</dbReference>
<dbReference type="InterPro" id="IPR006286">
    <property type="entry name" value="C56_PfpI-like"/>
</dbReference>
<accession>D7E7F2</accession>
<dbReference type="NCBIfam" id="TIGR01382">
    <property type="entry name" value="PfpI"/>
    <property type="match status" value="1"/>
</dbReference>
<dbReference type="OrthoDB" id="82036at2157"/>
<dbReference type="PANTHER" id="PTHR42733:SF2">
    <property type="entry name" value="DJ-1_THIJ_PFPI FAMILY PROTEIN"/>
    <property type="match status" value="1"/>
</dbReference>
<feature type="domain" description="DJ-1/PfpI" evidence="2">
    <location>
        <begin position="1"/>
        <end position="163"/>
    </location>
</feature>
<keyword evidence="3" id="KW-0378">Hydrolase</keyword>
<gene>
    <name evidence="3" type="ordered locus">Metev_1012</name>
</gene>
<dbReference type="HOGENOM" id="CLU_000445_44_4_2"/>
<dbReference type="SUPFAM" id="SSF52317">
    <property type="entry name" value="Class I glutamine amidotransferase-like"/>
    <property type="match status" value="1"/>
</dbReference>